<evidence type="ECO:0008006" key="2">
    <source>
        <dbReference type="Google" id="ProtNLM"/>
    </source>
</evidence>
<protein>
    <recommendedName>
        <fullName evidence="2">Transposase Tc1-like domain-containing protein</fullName>
    </recommendedName>
</protein>
<dbReference type="VEuPathDB" id="FungiDB:H310_08342"/>
<proteinExistence type="predicted"/>
<evidence type="ECO:0000313" key="1">
    <source>
        <dbReference type="EMBL" id="ETV98841.1"/>
    </source>
</evidence>
<sequence>MSYRAIDTYGKKHKGRKMKLIVQQECRRLYREVASTGTSARALHSALQLKGSIRTRQRRLKACGYLKYKKRKHTPFLKEAHKTARLKYAVGHLEDPP</sequence>
<dbReference type="OrthoDB" id="25402at2759"/>
<name>A0A024TYZ3_9STRA</name>
<dbReference type="GeneID" id="20085392"/>
<dbReference type="EMBL" id="KI913968">
    <property type="protein sequence ID" value="ETV98841.1"/>
    <property type="molecule type" value="Genomic_DNA"/>
</dbReference>
<reference evidence="1" key="1">
    <citation type="submission" date="2013-12" db="EMBL/GenBank/DDBJ databases">
        <title>The Genome Sequence of Aphanomyces invadans NJM9701.</title>
        <authorList>
            <consortium name="The Broad Institute Genomics Platform"/>
            <person name="Russ C."/>
            <person name="Tyler B."/>
            <person name="van West P."/>
            <person name="Dieguez-Uribeondo J."/>
            <person name="Young S.K."/>
            <person name="Zeng Q."/>
            <person name="Gargeya S."/>
            <person name="Fitzgerald M."/>
            <person name="Abouelleil A."/>
            <person name="Alvarado L."/>
            <person name="Chapman S.B."/>
            <person name="Gainer-Dewar J."/>
            <person name="Goldberg J."/>
            <person name="Griggs A."/>
            <person name="Gujja S."/>
            <person name="Hansen M."/>
            <person name="Howarth C."/>
            <person name="Imamovic A."/>
            <person name="Ireland A."/>
            <person name="Larimer J."/>
            <person name="McCowan C."/>
            <person name="Murphy C."/>
            <person name="Pearson M."/>
            <person name="Poon T.W."/>
            <person name="Priest M."/>
            <person name="Roberts A."/>
            <person name="Saif S."/>
            <person name="Shea T."/>
            <person name="Sykes S."/>
            <person name="Wortman J."/>
            <person name="Nusbaum C."/>
            <person name="Birren B."/>
        </authorList>
    </citation>
    <scope>NUCLEOTIDE SEQUENCE [LARGE SCALE GENOMIC DNA]</scope>
    <source>
        <strain evidence="1">NJM9701</strain>
    </source>
</reference>
<organism evidence="1">
    <name type="scientific">Aphanomyces invadans</name>
    <dbReference type="NCBI Taxonomy" id="157072"/>
    <lineage>
        <taxon>Eukaryota</taxon>
        <taxon>Sar</taxon>
        <taxon>Stramenopiles</taxon>
        <taxon>Oomycota</taxon>
        <taxon>Saprolegniomycetes</taxon>
        <taxon>Saprolegniales</taxon>
        <taxon>Verrucalvaceae</taxon>
        <taxon>Aphanomyces</taxon>
    </lineage>
</organism>
<dbReference type="AlphaFoldDB" id="A0A024TYZ3"/>
<accession>A0A024TYZ3</accession>
<gene>
    <name evidence="1" type="ORF">H310_08342</name>
</gene>
<dbReference type="RefSeq" id="XP_008872269.1">
    <property type="nucleotide sequence ID" value="XM_008874047.1"/>
</dbReference>
<feature type="non-terminal residue" evidence="1">
    <location>
        <position position="97"/>
    </location>
</feature>